<evidence type="ECO:0000256" key="2">
    <source>
        <dbReference type="ARBA" id="ARBA00008420"/>
    </source>
</evidence>
<sequence>MRSEYEATAEEQTQKVRLLSHSLLNSSDLMGFSDVAGRGPSGVGGRGARQAAASPRGPAAAFAPGPGTGRAREGDHAQDSEAEMRTPQVVVVMGVAGTGKTTIGPRLAAALGVPYAEGDDFHPPANIAKMTAGTPLTDDDRWPWLDAIGSWARGRAGRGGVVSSSALKRSYRDRLRAAAPGLVFVHLAGDRRLIEDRMAHREGHFMPTALLDSQFAALQPLEADEAGVTVDVSGGPEQITERALRALDDLTGPAPV</sequence>
<evidence type="ECO:0000256" key="1">
    <source>
        <dbReference type="ARBA" id="ARBA00004761"/>
    </source>
</evidence>
<keyword evidence="4 10" id="KW-0808">Transferase</keyword>
<feature type="compositionally biased region" description="Low complexity" evidence="11">
    <location>
        <begin position="48"/>
        <end position="65"/>
    </location>
</feature>
<dbReference type="InterPro" id="IPR027417">
    <property type="entry name" value="P-loop_NTPase"/>
</dbReference>
<evidence type="ECO:0000256" key="5">
    <source>
        <dbReference type="ARBA" id="ARBA00022741"/>
    </source>
</evidence>
<organism evidence="12 13">
    <name type="scientific">Streptomyces sulfonofaciens</name>
    <dbReference type="NCBI Taxonomy" id="68272"/>
    <lineage>
        <taxon>Bacteria</taxon>
        <taxon>Bacillati</taxon>
        <taxon>Actinomycetota</taxon>
        <taxon>Actinomycetes</taxon>
        <taxon>Kitasatosporales</taxon>
        <taxon>Streptomycetaceae</taxon>
        <taxon>Streptomyces</taxon>
    </lineage>
</organism>
<feature type="region of interest" description="Disordered" evidence="11">
    <location>
        <begin position="35"/>
        <end position="85"/>
    </location>
</feature>
<keyword evidence="5 10" id="KW-0547">Nucleotide-binding</keyword>
<reference evidence="12" key="2">
    <citation type="submission" date="2020-09" db="EMBL/GenBank/DDBJ databases">
        <authorList>
            <person name="Sun Q."/>
            <person name="Ohkuma M."/>
        </authorList>
    </citation>
    <scope>NUCLEOTIDE SEQUENCE</scope>
    <source>
        <strain evidence="12">JCM 5069</strain>
    </source>
</reference>
<dbReference type="Gene3D" id="3.40.50.300">
    <property type="entry name" value="P-loop containing nucleotide triphosphate hydrolases"/>
    <property type="match status" value="1"/>
</dbReference>
<protein>
    <recommendedName>
        <fullName evidence="3 10">Gluconokinase</fullName>
        <ecNumber evidence="3 10">2.7.1.12</ecNumber>
    </recommendedName>
</protein>
<evidence type="ECO:0000256" key="4">
    <source>
        <dbReference type="ARBA" id="ARBA00022679"/>
    </source>
</evidence>
<keyword evidence="7 10" id="KW-0067">ATP-binding</keyword>
<comment type="catalytic activity">
    <reaction evidence="9 10">
        <text>D-gluconate + ATP = 6-phospho-D-gluconate + ADP + H(+)</text>
        <dbReference type="Rhea" id="RHEA:19433"/>
        <dbReference type="ChEBI" id="CHEBI:15378"/>
        <dbReference type="ChEBI" id="CHEBI:18391"/>
        <dbReference type="ChEBI" id="CHEBI:30616"/>
        <dbReference type="ChEBI" id="CHEBI:58759"/>
        <dbReference type="ChEBI" id="CHEBI:456216"/>
        <dbReference type="EC" id="2.7.1.12"/>
    </reaction>
</comment>
<evidence type="ECO:0000256" key="8">
    <source>
        <dbReference type="ARBA" id="ARBA00023064"/>
    </source>
</evidence>
<evidence type="ECO:0000256" key="6">
    <source>
        <dbReference type="ARBA" id="ARBA00022777"/>
    </source>
</evidence>
<comment type="caution">
    <text evidence="12">The sequence shown here is derived from an EMBL/GenBank/DDBJ whole genome shotgun (WGS) entry which is preliminary data.</text>
</comment>
<dbReference type="GO" id="GO:0019521">
    <property type="term" value="P:D-gluconate metabolic process"/>
    <property type="evidence" value="ECO:0007669"/>
    <property type="project" value="UniProtKB-KW"/>
</dbReference>
<evidence type="ECO:0000256" key="3">
    <source>
        <dbReference type="ARBA" id="ARBA00012054"/>
    </source>
</evidence>
<dbReference type="EMBL" id="BNCD01000004">
    <property type="protein sequence ID" value="GHH75154.1"/>
    <property type="molecule type" value="Genomic_DNA"/>
</dbReference>
<gene>
    <name evidence="12" type="ORF">GCM10018793_17800</name>
</gene>
<evidence type="ECO:0000256" key="9">
    <source>
        <dbReference type="ARBA" id="ARBA00048090"/>
    </source>
</evidence>
<dbReference type="GO" id="GO:0046316">
    <property type="term" value="F:gluconokinase activity"/>
    <property type="evidence" value="ECO:0007669"/>
    <property type="project" value="UniProtKB-EC"/>
</dbReference>
<evidence type="ECO:0000313" key="13">
    <source>
        <dbReference type="Proteomes" id="UP000603708"/>
    </source>
</evidence>
<evidence type="ECO:0000256" key="7">
    <source>
        <dbReference type="ARBA" id="ARBA00022840"/>
    </source>
</evidence>
<keyword evidence="13" id="KW-1185">Reference proteome</keyword>
<evidence type="ECO:0000256" key="11">
    <source>
        <dbReference type="SAM" id="MobiDB-lite"/>
    </source>
</evidence>
<comment type="pathway">
    <text evidence="1">Carbohydrate acid metabolism.</text>
</comment>
<dbReference type="GO" id="GO:0005737">
    <property type="term" value="C:cytoplasm"/>
    <property type="evidence" value="ECO:0007669"/>
    <property type="project" value="TreeGrafter"/>
</dbReference>
<name>A0A919G0B3_9ACTN</name>
<dbReference type="Proteomes" id="UP000603708">
    <property type="component" value="Unassembled WGS sequence"/>
</dbReference>
<dbReference type="PANTHER" id="PTHR43442">
    <property type="entry name" value="GLUCONOKINASE-RELATED"/>
    <property type="match status" value="1"/>
</dbReference>
<reference evidence="12" key="1">
    <citation type="journal article" date="2014" name="Int. J. Syst. Evol. Microbiol.">
        <title>Complete genome sequence of Corynebacterium casei LMG S-19264T (=DSM 44701T), isolated from a smear-ripened cheese.</title>
        <authorList>
            <consortium name="US DOE Joint Genome Institute (JGI-PGF)"/>
            <person name="Walter F."/>
            <person name="Albersmeier A."/>
            <person name="Kalinowski J."/>
            <person name="Ruckert C."/>
        </authorList>
    </citation>
    <scope>NUCLEOTIDE SEQUENCE</scope>
    <source>
        <strain evidence="12">JCM 5069</strain>
    </source>
</reference>
<dbReference type="GO" id="GO:0005524">
    <property type="term" value="F:ATP binding"/>
    <property type="evidence" value="ECO:0007669"/>
    <property type="project" value="UniProtKB-KW"/>
</dbReference>
<dbReference type="FunFam" id="3.40.50.300:FF:000522">
    <property type="entry name" value="Gluconokinase"/>
    <property type="match status" value="1"/>
</dbReference>
<proteinExistence type="inferred from homology"/>
<comment type="similarity">
    <text evidence="2 10">Belongs to the gluconokinase GntK/GntV family.</text>
</comment>
<accession>A0A919G0B3</accession>
<keyword evidence="8" id="KW-0311">Gluconate utilization</keyword>
<feature type="compositionally biased region" description="Basic and acidic residues" evidence="11">
    <location>
        <begin position="70"/>
        <end position="84"/>
    </location>
</feature>
<dbReference type="NCBIfam" id="TIGR01313">
    <property type="entry name" value="therm_gnt_kin"/>
    <property type="match status" value="1"/>
</dbReference>
<dbReference type="PANTHER" id="PTHR43442:SF3">
    <property type="entry name" value="GLUCONOKINASE-RELATED"/>
    <property type="match status" value="1"/>
</dbReference>
<evidence type="ECO:0000313" key="12">
    <source>
        <dbReference type="EMBL" id="GHH75154.1"/>
    </source>
</evidence>
<dbReference type="InterPro" id="IPR006001">
    <property type="entry name" value="Therm_gnt_kin"/>
</dbReference>
<keyword evidence="6 10" id="KW-0418">Kinase</keyword>
<evidence type="ECO:0000256" key="10">
    <source>
        <dbReference type="RuleBase" id="RU363066"/>
    </source>
</evidence>
<dbReference type="AlphaFoldDB" id="A0A919G0B3"/>
<dbReference type="CDD" id="cd02021">
    <property type="entry name" value="GntK"/>
    <property type="match status" value="1"/>
</dbReference>
<dbReference type="EC" id="2.7.1.12" evidence="3 10"/>
<dbReference type="SUPFAM" id="SSF52540">
    <property type="entry name" value="P-loop containing nucleoside triphosphate hydrolases"/>
    <property type="match status" value="1"/>
</dbReference>